<evidence type="ECO:0000313" key="2">
    <source>
        <dbReference type="EMBL" id="SCN43049.1"/>
    </source>
</evidence>
<gene>
    <name evidence="2" type="primary">PocGH01_04012800</name>
    <name evidence="2" type="ORF">POCGH01_04012800</name>
</gene>
<keyword evidence="1" id="KW-1133">Transmembrane helix</keyword>
<proteinExistence type="predicted"/>
<feature type="transmembrane region" description="Helical" evidence="1">
    <location>
        <begin position="89"/>
        <end position="108"/>
    </location>
</feature>
<dbReference type="EMBL" id="LT594585">
    <property type="protein sequence ID" value="SCN43049.1"/>
    <property type="molecule type" value="Genomic_DNA"/>
</dbReference>
<sequence length="156" mass="18573">MIFVLMCNFKKVCLPHWGAVRYLSSKKISSYYPTERPSVKDMDEEHRKFLKMGKKENITSEFKITNIDINTFRKYKHKNNPIFSTEFKIFITGVFLCGWCVFAIYLTVRIMSPDDFEWVENERRRLEDAKKKIMCIKEKEKEKGKGREMGHSHTTA</sequence>
<dbReference type="OrthoDB" id="364838at2759"/>
<keyword evidence="3" id="KW-1185">Reference proteome</keyword>
<name>A0A1D3RD27_PLAOA</name>
<keyword evidence="1" id="KW-0472">Membrane</keyword>
<protein>
    <submittedName>
        <fullName evidence="2">Uncharacterized protein</fullName>
    </submittedName>
</protein>
<reference evidence="2 3" key="1">
    <citation type="submission" date="2016-06" db="EMBL/GenBank/DDBJ databases">
        <authorList>
            <consortium name="Pathogen Informatics"/>
        </authorList>
    </citation>
    <scope>NUCLEOTIDE SEQUENCE [LARGE SCALE GENOMIC DNA]</scope>
    <source>
        <strain evidence="2">PocGH01</strain>
    </source>
</reference>
<dbReference type="VEuPathDB" id="PlasmoDB:PocGH01_04012800"/>
<evidence type="ECO:0000313" key="3">
    <source>
        <dbReference type="Proteomes" id="UP000242942"/>
    </source>
</evidence>
<organism evidence="2 3">
    <name type="scientific">Plasmodium ovale</name>
    <name type="common">malaria parasite P. ovale</name>
    <dbReference type="NCBI Taxonomy" id="36330"/>
    <lineage>
        <taxon>Eukaryota</taxon>
        <taxon>Sar</taxon>
        <taxon>Alveolata</taxon>
        <taxon>Apicomplexa</taxon>
        <taxon>Aconoidasida</taxon>
        <taxon>Haemosporida</taxon>
        <taxon>Plasmodiidae</taxon>
        <taxon>Plasmodium</taxon>
        <taxon>Plasmodium (Plasmodium)</taxon>
    </lineage>
</organism>
<dbReference type="Proteomes" id="UP000242942">
    <property type="component" value="Chromosome 4"/>
</dbReference>
<keyword evidence="1" id="KW-0812">Transmembrane</keyword>
<evidence type="ECO:0000256" key="1">
    <source>
        <dbReference type="SAM" id="Phobius"/>
    </source>
</evidence>
<accession>A0A1D3RD27</accession>
<dbReference type="AlphaFoldDB" id="A0A1D3RD27"/>